<dbReference type="SUPFAM" id="SSF46785">
    <property type="entry name" value="Winged helix' DNA-binding domain"/>
    <property type="match status" value="1"/>
</dbReference>
<evidence type="ECO:0000256" key="4">
    <source>
        <dbReference type="ARBA" id="ARBA00023125"/>
    </source>
</evidence>
<dbReference type="GO" id="GO:0003700">
    <property type="term" value="F:DNA-binding transcription factor activity"/>
    <property type="evidence" value="ECO:0007669"/>
    <property type="project" value="InterPro"/>
</dbReference>
<evidence type="ECO:0000256" key="3">
    <source>
        <dbReference type="ARBA" id="ARBA00023015"/>
    </source>
</evidence>
<accession>A0A0G8C801</accession>
<evidence type="ECO:0000313" key="8">
    <source>
        <dbReference type="Proteomes" id="UP000035350"/>
    </source>
</evidence>
<keyword evidence="5" id="KW-0804">Transcription</keyword>
<keyword evidence="3" id="KW-0805">Transcription regulation</keyword>
<dbReference type="Proteomes" id="UP000035350">
    <property type="component" value="Unassembled WGS sequence"/>
</dbReference>
<organism evidence="7 8">
    <name type="scientific">Bacillus wiedmannii</name>
    <dbReference type="NCBI Taxonomy" id="1890302"/>
    <lineage>
        <taxon>Bacteria</taxon>
        <taxon>Bacillati</taxon>
        <taxon>Bacillota</taxon>
        <taxon>Bacilli</taxon>
        <taxon>Bacillales</taxon>
        <taxon>Bacillaceae</taxon>
        <taxon>Bacillus</taxon>
        <taxon>Bacillus cereus group</taxon>
    </lineage>
</organism>
<evidence type="ECO:0000256" key="1">
    <source>
        <dbReference type="ARBA" id="ARBA00009437"/>
    </source>
</evidence>
<dbReference type="GO" id="GO:0000976">
    <property type="term" value="F:transcription cis-regulatory region binding"/>
    <property type="evidence" value="ECO:0007669"/>
    <property type="project" value="TreeGrafter"/>
</dbReference>
<evidence type="ECO:0000259" key="6">
    <source>
        <dbReference type="PROSITE" id="PS50931"/>
    </source>
</evidence>
<dbReference type="AlphaFoldDB" id="A0A0G8C801"/>
<proteinExistence type="inferred from homology"/>
<dbReference type="PROSITE" id="PS50931">
    <property type="entry name" value="HTH_LYSR"/>
    <property type="match status" value="1"/>
</dbReference>
<dbReference type="CDD" id="cd05466">
    <property type="entry name" value="PBP2_LTTR_substrate"/>
    <property type="match status" value="1"/>
</dbReference>
<protein>
    <recommendedName>
        <fullName evidence="2">HTH-type transcriptional regulator CzcR</fullName>
    </recommendedName>
</protein>
<comment type="caution">
    <text evidence="7">The sequence shown here is derived from an EMBL/GenBank/DDBJ whole genome shotgun (WGS) entry which is preliminary data.</text>
</comment>
<dbReference type="RefSeq" id="WP_046958475.1">
    <property type="nucleotide sequence ID" value="NZ_LCYN01000018.1"/>
</dbReference>
<sequence>MSIIKYEIFESVIKTGSFTKAAEKLNMTQSAVSHAISSLEKELGTSLFLRTGRTITLTPHGTKAYEYIGQILKINRKLIETNFNNELLPKTLKIGAFTSVKKHILPPIMKEFNKLYPFLEIIVFEGTYDEIQEWIINKVIDLGFTINGGFGCESVLFLEDELVIAAPNNLKLIPEDCSLKDFFDQNNIIMPAAPYRNQVETFFNQQNIEPKVHSYISDCNTIVKMIDLGIGISIGPRLFLKSFDNIKIYELPERHYRNIYISYKPSTELKQAEGYYVQEFIKIARNLK</sequence>
<dbReference type="PATRIC" id="fig|1396.433.peg.2082"/>
<dbReference type="InterPro" id="IPR036390">
    <property type="entry name" value="WH_DNA-bd_sf"/>
</dbReference>
<name>A0A0G8C801_9BACI</name>
<dbReference type="Gene3D" id="1.10.10.10">
    <property type="entry name" value="Winged helix-like DNA-binding domain superfamily/Winged helix DNA-binding domain"/>
    <property type="match status" value="1"/>
</dbReference>
<evidence type="ECO:0000313" key="7">
    <source>
        <dbReference type="EMBL" id="KKZ95900.1"/>
    </source>
</evidence>
<dbReference type="Gene3D" id="3.40.190.290">
    <property type="match status" value="1"/>
</dbReference>
<reference evidence="7 8" key="1">
    <citation type="journal article" date="2015" name="Genome Announc.">
        <title>Next-Generation Whole-Genome Sequencing of Eight Strains of Bacillus cereus, Isolated from Food.</title>
        <authorList>
            <person name="Krawczyk A.O."/>
            <person name="de Jong A."/>
            <person name="Eijlander R.T."/>
            <person name="Berendsen E.M."/>
            <person name="Holsappel S."/>
            <person name="Wells-Bennik M.H."/>
            <person name="Kuipers O.P."/>
        </authorList>
    </citation>
    <scope>NUCLEOTIDE SEQUENCE [LARGE SCALE GENOMIC DNA]</scope>
    <source>
        <strain evidence="7 8">B4147</strain>
    </source>
</reference>
<dbReference type="SUPFAM" id="SSF53850">
    <property type="entry name" value="Periplasmic binding protein-like II"/>
    <property type="match status" value="1"/>
</dbReference>
<evidence type="ECO:0000256" key="5">
    <source>
        <dbReference type="ARBA" id="ARBA00023163"/>
    </source>
</evidence>
<dbReference type="InterPro" id="IPR005119">
    <property type="entry name" value="LysR_subst-bd"/>
</dbReference>
<comment type="similarity">
    <text evidence="1">Belongs to the LysR transcriptional regulatory family.</text>
</comment>
<gene>
    <name evidence="7" type="ORF">B4147_5863</name>
</gene>
<evidence type="ECO:0000256" key="2">
    <source>
        <dbReference type="ARBA" id="ARBA00018718"/>
    </source>
</evidence>
<dbReference type="InterPro" id="IPR000847">
    <property type="entry name" value="LysR_HTH_N"/>
</dbReference>
<dbReference type="PANTHER" id="PTHR30126">
    <property type="entry name" value="HTH-TYPE TRANSCRIPTIONAL REGULATOR"/>
    <property type="match status" value="1"/>
</dbReference>
<dbReference type="Pfam" id="PF00126">
    <property type="entry name" value="HTH_1"/>
    <property type="match status" value="1"/>
</dbReference>
<dbReference type="FunFam" id="1.10.10.10:FF:000001">
    <property type="entry name" value="LysR family transcriptional regulator"/>
    <property type="match status" value="1"/>
</dbReference>
<dbReference type="EMBL" id="LCYN01000018">
    <property type="protein sequence ID" value="KKZ95900.1"/>
    <property type="molecule type" value="Genomic_DNA"/>
</dbReference>
<reference evidence="8" key="2">
    <citation type="submission" date="2015-04" db="EMBL/GenBank/DDBJ databases">
        <title>Draft Genome Sequences of Eight Spore-Forming Food Isolates of Bacillus cereus Genome sequencing.</title>
        <authorList>
            <person name="Krawcyk A.O."/>
            <person name="de Jong A."/>
            <person name="Eijlander R.T."/>
            <person name="Berendsen E.M."/>
            <person name="Holsappel S."/>
            <person name="Wells-Bennik M."/>
            <person name="Kuipers O.P."/>
        </authorList>
    </citation>
    <scope>NUCLEOTIDE SEQUENCE [LARGE SCALE GENOMIC DNA]</scope>
    <source>
        <strain evidence="8">B4147</strain>
    </source>
</reference>
<feature type="domain" description="HTH lysR-type" evidence="6">
    <location>
        <begin position="1"/>
        <end position="58"/>
    </location>
</feature>
<dbReference type="PRINTS" id="PR00039">
    <property type="entry name" value="HTHLYSR"/>
</dbReference>
<dbReference type="PANTHER" id="PTHR30126:SF40">
    <property type="entry name" value="HTH-TYPE TRANSCRIPTIONAL REGULATOR GLTR"/>
    <property type="match status" value="1"/>
</dbReference>
<dbReference type="InterPro" id="IPR036388">
    <property type="entry name" value="WH-like_DNA-bd_sf"/>
</dbReference>
<dbReference type="Pfam" id="PF03466">
    <property type="entry name" value="LysR_substrate"/>
    <property type="match status" value="1"/>
</dbReference>
<keyword evidence="4" id="KW-0238">DNA-binding</keyword>